<keyword evidence="3" id="KW-1185">Reference proteome</keyword>
<comment type="caution">
    <text evidence="2">The sequence shown here is derived from an EMBL/GenBank/DDBJ whole genome shotgun (WGS) entry which is preliminary data.</text>
</comment>
<accession>A0A4Z2GW12</accession>
<dbReference type="Proteomes" id="UP000314294">
    <property type="component" value="Unassembled WGS sequence"/>
</dbReference>
<dbReference type="AlphaFoldDB" id="A0A4Z2GW12"/>
<gene>
    <name evidence="2" type="ORF">EYF80_032389</name>
</gene>
<dbReference type="EMBL" id="SRLO01000406">
    <property type="protein sequence ID" value="TNN57420.1"/>
    <property type="molecule type" value="Genomic_DNA"/>
</dbReference>
<sequence length="71" mass="7711">MADPLVLFCTATHQVVLLLQPQQETGHTHMEPVGREGLLSSGAGSAVHNESDEMILQRAALSLQFPPLDIY</sequence>
<reference evidence="2 3" key="1">
    <citation type="submission" date="2019-03" db="EMBL/GenBank/DDBJ databases">
        <title>First draft genome of Liparis tanakae, snailfish: a comprehensive survey of snailfish specific genes.</title>
        <authorList>
            <person name="Kim W."/>
            <person name="Song I."/>
            <person name="Jeong J.-H."/>
            <person name="Kim D."/>
            <person name="Kim S."/>
            <person name="Ryu S."/>
            <person name="Song J.Y."/>
            <person name="Lee S.K."/>
        </authorList>
    </citation>
    <scope>NUCLEOTIDE SEQUENCE [LARGE SCALE GENOMIC DNA]</scope>
    <source>
        <tissue evidence="2">Muscle</tissue>
    </source>
</reference>
<feature type="region of interest" description="Disordered" evidence="1">
    <location>
        <begin position="26"/>
        <end position="45"/>
    </location>
</feature>
<name>A0A4Z2GW12_9TELE</name>
<protein>
    <submittedName>
        <fullName evidence="2">Uncharacterized protein</fullName>
    </submittedName>
</protein>
<evidence type="ECO:0000256" key="1">
    <source>
        <dbReference type="SAM" id="MobiDB-lite"/>
    </source>
</evidence>
<proteinExistence type="predicted"/>
<organism evidence="2 3">
    <name type="scientific">Liparis tanakae</name>
    <name type="common">Tanaka's snailfish</name>
    <dbReference type="NCBI Taxonomy" id="230148"/>
    <lineage>
        <taxon>Eukaryota</taxon>
        <taxon>Metazoa</taxon>
        <taxon>Chordata</taxon>
        <taxon>Craniata</taxon>
        <taxon>Vertebrata</taxon>
        <taxon>Euteleostomi</taxon>
        <taxon>Actinopterygii</taxon>
        <taxon>Neopterygii</taxon>
        <taxon>Teleostei</taxon>
        <taxon>Neoteleostei</taxon>
        <taxon>Acanthomorphata</taxon>
        <taxon>Eupercaria</taxon>
        <taxon>Perciformes</taxon>
        <taxon>Cottioidei</taxon>
        <taxon>Cottales</taxon>
        <taxon>Liparidae</taxon>
        <taxon>Liparis</taxon>
    </lineage>
</organism>
<evidence type="ECO:0000313" key="3">
    <source>
        <dbReference type="Proteomes" id="UP000314294"/>
    </source>
</evidence>
<evidence type="ECO:0000313" key="2">
    <source>
        <dbReference type="EMBL" id="TNN57420.1"/>
    </source>
</evidence>